<accession>A0ABM0GX85</accession>
<gene>
    <name evidence="8" type="primary">LOC100371224</name>
</gene>
<dbReference type="GeneID" id="100371224"/>
<keyword evidence="5" id="KW-0418">Kinase</keyword>
<dbReference type="InterPro" id="IPR051302">
    <property type="entry name" value="Dual_SerThr-Tyr_Kinase"/>
</dbReference>
<keyword evidence="2" id="KW-0963">Cytoplasm</keyword>
<keyword evidence="3" id="KW-0723">Serine/threonine-protein kinase</keyword>
<dbReference type="Proteomes" id="UP000694865">
    <property type="component" value="Unplaced"/>
</dbReference>
<evidence type="ECO:0000256" key="3">
    <source>
        <dbReference type="ARBA" id="ARBA00022527"/>
    </source>
</evidence>
<dbReference type="PANTHER" id="PTHR46392">
    <property type="entry name" value="DUAL SERINE/THREONINE AND TYROSINE PROTEIN KINASE"/>
    <property type="match status" value="1"/>
</dbReference>
<dbReference type="RefSeq" id="XP_002739354.2">
    <property type="nucleotide sequence ID" value="XM_002739308.2"/>
</dbReference>
<evidence type="ECO:0000256" key="5">
    <source>
        <dbReference type="ARBA" id="ARBA00022777"/>
    </source>
</evidence>
<dbReference type="Gene3D" id="3.40.50.300">
    <property type="entry name" value="P-loop containing nucleotide triphosphate hydrolases"/>
    <property type="match status" value="1"/>
</dbReference>
<dbReference type="InterPro" id="IPR027417">
    <property type="entry name" value="P-loop_NTPase"/>
</dbReference>
<keyword evidence="4" id="KW-0808">Transferase</keyword>
<evidence type="ECO:0000256" key="2">
    <source>
        <dbReference type="ARBA" id="ARBA00022490"/>
    </source>
</evidence>
<evidence type="ECO:0000313" key="8">
    <source>
        <dbReference type="RefSeq" id="XP_002739354.2"/>
    </source>
</evidence>
<evidence type="ECO:0000259" key="6">
    <source>
        <dbReference type="Pfam" id="PF00350"/>
    </source>
</evidence>
<organism evidence="7 8">
    <name type="scientific">Saccoglossus kowalevskii</name>
    <name type="common">Acorn worm</name>
    <dbReference type="NCBI Taxonomy" id="10224"/>
    <lineage>
        <taxon>Eukaryota</taxon>
        <taxon>Metazoa</taxon>
        <taxon>Hemichordata</taxon>
        <taxon>Enteropneusta</taxon>
        <taxon>Harrimaniidae</taxon>
        <taxon>Saccoglossus</taxon>
    </lineage>
</organism>
<proteinExistence type="predicted"/>
<dbReference type="SUPFAM" id="SSF56112">
    <property type="entry name" value="Protein kinase-like (PK-like)"/>
    <property type="match status" value="1"/>
</dbReference>
<dbReference type="Pfam" id="PF00350">
    <property type="entry name" value="Dynamin_N"/>
    <property type="match status" value="1"/>
</dbReference>
<keyword evidence="7" id="KW-1185">Reference proteome</keyword>
<evidence type="ECO:0000313" key="7">
    <source>
        <dbReference type="Proteomes" id="UP000694865"/>
    </source>
</evidence>
<evidence type="ECO:0000256" key="1">
    <source>
        <dbReference type="ARBA" id="ARBA00004496"/>
    </source>
</evidence>
<dbReference type="InterPro" id="IPR011009">
    <property type="entry name" value="Kinase-like_dom_sf"/>
</dbReference>
<comment type="subcellular location">
    <subcellularLocation>
        <location evidence="1">Cytoplasm</location>
    </subcellularLocation>
</comment>
<sequence length="864" mass="97918">MGLVEKTKQLETSIRDLFGTSISLINKSEEQGINETLLCKTIIAVIGEKNCGKSSLINEMLGLQVVPVADTTCTSRIIWIKYASSPYMSLQDPKGKEIPGSRKPLSGLDFWKNDADKRRLKELAILKQEDRDNAALVFQTVVIGLNHELLRHGIEFIDSPGRNENNMLNKVVDDVVLKKVLPILIYVIDGKMALRPGDRASIQYYKDRCPRTKLFYVCNKVDVDEKAAAMDSDSDSDSDENDLVNRPELIKTKVRDQLKEHQILDDYSLTPKYHGLAMKKVKEARTKCKHAELRNFVEDFESFKVNLARSLDYHLKEQLSIAVCAMMRCHGRCFYCISQKQEILQKEEDEMTRVLGDAQTAELDLYNRLASFVEAKRGKIREIIKNEIDNAKQDAMKKAPKLALDKITAYELFLLHPDVTERYPNGVPSGGNFSQMHTLCHELRNIIVNNVSRNVEVRVDDLLENEICRDVLPKVVETMEALDNPTLKRNLESIYQFVGNDNDYKEATGSSLTNLVYALVTVARENLRFELQHTYSLLAIIEIALQENRKNPRGSPARTAVVNTLISQLDANRLADSVVDACKKKMESYHTTFETSMKQIEFFKEEIQIQSREHLGASASRVLSMLAQLEIENHGIKFEVTRGELKRGKLLYRGQNCTLHLCDKSWSFINETQYIMRVIQRISDESWMESITSLYYAYNCKRSSHLIGIYGWTMTNSDVLQVVTERAATSLDKANSGLSTHQKLSVMRDVVCGLDAIHSSGFIYNNLAPKQVLLMDDNQAKLNICSGNFEVLRGQGPNLDIDKIAELMLWMFGLQVPATAVSSVGLIRPAGCSEDVWKLIRRCLPSRKDITIKGIIGELNILLN</sequence>
<name>A0ABM0GX85_SACKO</name>
<protein>
    <submittedName>
        <fullName evidence="8">Dual serine/threonine and tyrosine protein kinase-like</fullName>
    </submittedName>
</protein>
<reference evidence="8" key="1">
    <citation type="submission" date="2025-08" db="UniProtKB">
        <authorList>
            <consortium name="RefSeq"/>
        </authorList>
    </citation>
    <scope>IDENTIFICATION</scope>
    <source>
        <tissue evidence="8">Testes</tissue>
    </source>
</reference>
<dbReference type="SUPFAM" id="SSF52540">
    <property type="entry name" value="P-loop containing nucleoside triphosphate hydrolases"/>
    <property type="match status" value="1"/>
</dbReference>
<dbReference type="InterPro" id="IPR045063">
    <property type="entry name" value="Dynamin_N"/>
</dbReference>
<feature type="domain" description="Dynamin N-terminal" evidence="6">
    <location>
        <begin position="43"/>
        <end position="203"/>
    </location>
</feature>
<dbReference type="PANTHER" id="PTHR46392:SF1">
    <property type="entry name" value="DUAL SERINE_THREONINE AND TYROSINE PROTEIN KINASE"/>
    <property type="match status" value="1"/>
</dbReference>
<evidence type="ECO:0000256" key="4">
    <source>
        <dbReference type="ARBA" id="ARBA00022679"/>
    </source>
</evidence>
<dbReference type="Gene3D" id="1.10.510.10">
    <property type="entry name" value="Transferase(Phosphotransferase) domain 1"/>
    <property type="match status" value="1"/>
</dbReference>